<feature type="chain" id="PRO_5019177744" evidence="1">
    <location>
        <begin position="20"/>
        <end position="161"/>
    </location>
</feature>
<protein>
    <submittedName>
        <fullName evidence="2">Uncharacterized protein DUF4252</fullName>
    </submittedName>
</protein>
<organism evidence="2 3">
    <name type="scientific">Tenacibaculum lutimaris</name>
    <dbReference type="NCBI Taxonomy" id="285258"/>
    <lineage>
        <taxon>Bacteria</taxon>
        <taxon>Pseudomonadati</taxon>
        <taxon>Bacteroidota</taxon>
        <taxon>Flavobacteriia</taxon>
        <taxon>Flavobacteriales</taxon>
        <taxon>Flavobacteriaceae</taxon>
        <taxon>Tenacibaculum</taxon>
    </lineage>
</organism>
<keyword evidence="1" id="KW-0732">Signal</keyword>
<reference evidence="2 3" key="1">
    <citation type="submission" date="2018-09" db="EMBL/GenBank/DDBJ databases">
        <title>Genomic Encyclopedia of Archaeal and Bacterial Type Strains, Phase II (KMG-II): from individual species to whole genera.</title>
        <authorList>
            <person name="Goeker M."/>
        </authorList>
    </citation>
    <scope>NUCLEOTIDE SEQUENCE [LARGE SCALE GENOMIC DNA]</scope>
    <source>
        <strain evidence="2 3">DSM 16505</strain>
    </source>
</reference>
<evidence type="ECO:0000313" key="3">
    <source>
        <dbReference type="Proteomes" id="UP000285780"/>
    </source>
</evidence>
<name>A0A420E4E9_9FLAO</name>
<dbReference type="RefSeq" id="WP_028891493.1">
    <property type="nucleotide sequence ID" value="NZ_RAQM01000006.1"/>
</dbReference>
<accession>A0A420E4E9</accession>
<gene>
    <name evidence="2" type="ORF">C8N26_0402</name>
</gene>
<evidence type="ECO:0000256" key="1">
    <source>
        <dbReference type="SAM" id="SignalP"/>
    </source>
</evidence>
<dbReference type="Proteomes" id="UP000285780">
    <property type="component" value="Unassembled WGS sequence"/>
</dbReference>
<dbReference type="EMBL" id="RAQM01000006">
    <property type="protein sequence ID" value="RKF05005.1"/>
    <property type="molecule type" value="Genomic_DNA"/>
</dbReference>
<feature type="signal peptide" evidence="1">
    <location>
        <begin position="1"/>
        <end position="19"/>
    </location>
</feature>
<dbReference type="Pfam" id="PF14060">
    <property type="entry name" value="DUF4252"/>
    <property type="match status" value="1"/>
</dbReference>
<sequence>MKRIVTIFFCLFILSTAFAQEQNFKEFYQSNKDKAEVSLNIPSFFANMFISDEDTDEFGVFLKKSKNYKIMVFNNNMVSVQKDFQKFARKNKLKTLVRVKDGKERVTVYFRESKDRIKEIIVNVHDNTDELVLLGIKTNLTMDELSAMVEASTKNKSIASN</sequence>
<keyword evidence="3" id="KW-1185">Reference proteome</keyword>
<evidence type="ECO:0000313" key="2">
    <source>
        <dbReference type="EMBL" id="RKF05005.1"/>
    </source>
</evidence>
<proteinExistence type="predicted"/>
<dbReference type="AlphaFoldDB" id="A0A420E4E9"/>
<comment type="caution">
    <text evidence="2">The sequence shown here is derived from an EMBL/GenBank/DDBJ whole genome shotgun (WGS) entry which is preliminary data.</text>
</comment>
<dbReference type="InterPro" id="IPR025348">
    <property type="entry name" value="DUF4252"/>
</dbReference>